<dbReference type="GO" id="GO:0008239">
    <property type="term" value="F:dipeptidyl-peptidase activity"/>
    <property type="evidence" value="ECO:0007669"/>
    <property type="project" value="InterPro"/>
</dbReference>
<evidence type="ECO:0000256" key="1">
    <source>
        <dbReference type="SAM" id="MobiDB-lite"/>
    </source>
</evidence>
<dbReference type="Gene3D" id="2.60.120.260">
    <property type="entry name" value="Galactose-binding domain-like"/>
    <property type="match status" value="1"/>
</dbReference>
<sequence>MNDAKPAPAGGQPWARALVRDGDRNCRANQKLRLQTEDALAIQRANPFRTEAIFGNRSAARWMRRINVPTFLVGQFQDEQTGGHFATSLGTLDRNPRTWITLQNGVHVDSLGPDVLTRWVEFLNLYVADRVPRISDVVLSLSDQLYKTVAGAPATKVAQSRLAEMPSVAAARAEFERDPRVRLLMDNGAGPAGPGALGAAWELALDGFPSRQVRPTAFNLGPNGSLTTEPVPDSAPARYVADPRARPQQTLPGEGEADAWKAQPPYRWTPVAEGKGVGFATAPLAEDVVLAGPASLDLWLTTDARDTDLQVTVSEIRPDGAETYVQNGWLRASHESTAGGPLSPTPTHLPRDTRPLQLGSAILVRVPIFPLAHAFRAGSRIRVTIQAPGGDRPRWRFDTVDRGRTRNQILLGSSSTASKLVLPVLAGATAQGTPLPPPTALRGQPSRTYVPASNGG</sequence>
<evidence type="ECO:0000259" key="2">
    <source>
        <dbReference type="SMART" id="SM00939"/>
    </source>
</evidence>
<protein>
    <recommendedName>
        <fullName evidence="2">Xaa-Pro dipeptidyl-peptidase C-terminal domain-containing protein</fullName>
    </recommendedName>
</protein>
<gene>
    <name evidence="3" type="ORF">AVDCRST_MAG85-3407</name>
</gene>
<dbReference type="InterPro" id="IPR013736">
    <property type="entry name" value="Xaa-Pro_dipept_C"/>
</dbReference>
<organism evidence="3">
    <name type="scientific">uncultured Solirubrobacteraceae bacterium</name>
    <dbReference type="NCBI Taxonomy" id="1162706"/>
    <lineage>
        <taxon>Bacteria</taxon>
        <taxon>Bacillati</taxon>
        <taxon>Actinomycetota</taxon>
        <taxon>Thermoleophilia</taxon>
        <taxon>Solirubrobacterales</taxon>
        <taxon>Solirubrobacteraceae</taxon>
        <taxon>environmental samples</taxon>
    </lineage>
</organism>
<feature type="domain" description="Xaa-Pro dipeptidyl-peptidase C-terminal" evidence="2">
    <location>
        <begin position="169"/>
        <end position="421"/>
    </location>
</feature>
<name>A0A6J4TN61_9ACTN</name>
<dbReference type="Pfam" id="PF08530">
    <property type="entry name" value="PepX_C"/>
    <property type="match status" value="1"/>
</dbReference>
<dbReference type="SUPFAM" id="SSF49785">
    <property type="entry name" value="Galactose-binding domain-like"/>
    <property type="match status" value="1"/>
</dbReference>
<dbReference type="AlphaFoldDB" id="A0A6J4TN61"/>
<dbReference type="InterPro" id="IPR008979">
    <property type="entry name" value="Galactose-bd-like_sf"/>
</dbReference>
<dbReference type="EMBL" id="CADCVT010000374">
    <property type="protein sequence ID" value="CAA9527856.1"/>
    <property type="molecule type" value="Genomic_DNA"/>
</dbReference>
<evidence type="ECO:0000313" key="3">
    <source>
        <dbReference type="EMBL" id="CAA9527856.1"/>
    </source>
</evidence>
<dbReference type="SMART" id="SM00939">
    <property type="entry name" value="PepX_C"/>
    <property type="match status" value="1"/>
</dbReference>
<reference evidence="3" key="1">
    <citation type="submission" date="2020-02" db="EMBL/GenBank/DDBJ databases">
        <authorList>
            <person name="Meier V. D."/>
        </authorList>
    </citation>
    <scope>NUCLEOTIDE SEQUENCE</scope>
    <source>
        <strain evidence="3">AVDCRST_MAG85</strain>
    </source>
</reference>
<feature type="region of interest" description="Disordered" evidence="1">
    <location>
        <begin position="432"/>
        <end position="456"/>
    </location>
</feature>
<proteinExistence type="predicted"/>
<accession>A0A6J4TN61</accession>